<evidence type="ECO:0000313" key="1">
    <source>
        <dbReference type="EMBL" id="QSE96537.1"/>
    </source>
</evidence>
<accession>A0A975A0K5</accession>
<evidence type="ECO:0000313" key="2">
    <source>
        <dbReference type="Proteomes" id="UP000662783"/>
    </source>
</evidence>
<reference evidence="1" key="1">
    <citation type="submission" date="2021-02" db="EMBL/GenBank/DDBJ databases">
        <title>Fulvivirga sp. S481 isolated from sea water.</title>
        <authorList>
            <person name="Bae S.S."/>
            <person name="Baek K."/>
        </authorList>
    </citation>
    <scope>NUCLEOTIDE SEQUENCE</scope>
    <source>
        <strain evidence="1">S481</strain>
    </source>
</reference>
<organism evidence="1 2">
    <name type="scientific">Fulvivirga lutea</name>
    <dbReference type="NCBI Taxonomy" id="2810512"/>
    <lineage>
        <taxon>Bacteria</taxon>
        <taxon>Pseudomonadati</taxon>
        <taxon>Bacteroidota</taxon>
        <taxon>Cytophagia</taxon>
        <taxon>Cytophagales</taxon>
        <taxon>Fulvivirgaceae</taxon>
        <taxon>Fulvivirga</taxon>
    </lineage>
</organism>
<sequence length="148" mass="17505">MNWSDSDTVGIPYLSDERFNYELIYTFEKRPQPPQDQFDEDLNRSTYSPSPLPYVKIKLFLMLQESEGIFRYRVENNKGDILRNRKVKDLTEDFIIDMGFADDIKDRTGAHEFLIFLLDDDKKEVAKLIFFFSEKGNLFINGQERGKI</sequence>
<protein>
    <submittedName>
        <fullName evidence="1">Uncharacterized protein</fullName>
    </submittedName>
</protein>
<dbReference type="KEGG" id="fuv:JR347_13125"/>
<gene>
    <name evidence="1" type="ORF">JR347_13125</name>
</gene>
<dbReference type="AlphaFoldDB" id="A0A975A0K5"/>
<keyword evidence="2" id="KW-1185">Reference proteome</keyword>
<dbReference type="RefSeq" id="WP_205721051.1">
    <property type="nucleotide sequence ID" value="NZ_CP070608.1"/>
</dbReference>
<dbReference type="EMBL" id="CP070608">
    <property type="protein sequence ID" value="QSE96537.1"/>
    <property type="molecule type" value="Genomic_DNA"/>
</dbReference>
<proteinExistence type="predicted"/>
<dbReference type="Proteomes" id="UP000662783">
    <property type="component" value="Chromosome"/>
</dbReference>
<name>A0A975A0K5_9BACT</name>